<proteinExistence type="predicted"/>
<accession>A0A3M7SZQ7</accession>
<name>A0A3M7SZQ7_BRAPC</name>
<evidence type="ECO:0000313" key="2">
    <source>
        <dbReference type="Proteomes" id="UP000276133"/>
    </source>
</evidence>
<evidence type="ECO:0000313" key="1">
    <source>
        <dbReference type="EMBL" id="RNA41281.1"/>
    </source>
</evidence>
<protein>
    <submittedName>
        <fullName evidence="1">Uncharacterized protein</fullName>
    </submittedName>
</protein>
<organism evidence="1 2">
    <name type="scientific">Brachionus plicatilis</name>
    <name type="common">Marine rotifer</name>
    <name type="synonym">Brachionus muelleri</name>
    <dbReference type="NCBI Taxonomy" id="10195"/>
    <lineage>
        <taxon>Eukaryota</taxon>
        <taxon>Metazoa</taxon>
        <taxon>Spiralia</taxon>
        <taxon>Gnathifera</taxon>
        <taxon>Rotifera</taxon>
        <taxon>Eurotatoria</taxon>
        <taxon>Monogononta</taxon>
        <taxon>Pseudotrocha</taxon>
        <taxon>Ploima</taxon>
        <taxon>Brachionidae</taxon>
        <taxon>Brachionus</taxon>
    </lineage>
</organism>
<dbReference type="Proteomes" id="UP000276133">
    <property type="component" value="Unassembled WGS sequence"/>
</dbReference>
<comment type="caution">
    <text evidence="1">The sequence shown here is derived from an EMBL/GenBank/DDBJ whole genome shotgun (WGS) entry which is preliminary data.</text>
</comment>
<dbReference type="EMBL" id="REGN01000526">
    <property type="protein sequence ID" value="RNA41281.1"/>
    <property type="molecule type" value="Genomic_DNA"/>
</dbReference>
<dbReference type="AlphaFoldDB" id="A0A3M7SZQ7"/>
<gene>
    <name evidence="1" type="ORF">BpHYR1_001709</name>
</gene>
<reference evidence="1 2" key="1">
    <citation type="journal article" date="2018" name="Sci. Rep.">
        <title>Genomic signatures of local adaptation to the degree of environmental predictability in rotifers.</title>
        <authorList>
            <person name="Franch-Gras L."/>
            <person name="Hahn C."/>
            <person name="Garcia-Roger E.M."/>
            <person name="Carmona M.J."/>
            <person name="Serra M."/>
            <person name="Gomez A."/>
        </authorList>
    </citation>
    <scope>NUCLEOTIDE SEQUENCE [LARGE SCALE GENOMIC DNA]</scope>
    <source>
        <strain evidence="1">HYR1</strain>
    </source>
</reference>
<keyword evidence="2" id="KW-1185">Reference proteome</keyword>
<sequence length="93" mass="11094">MGPIFIIGINTFKYTRRKYRKKYFSRQLKLIRPCFLTHILASRHNILNDMFPQVSINLMRPISNRHSKLKIEDGFKNEIFLTLLPILLCIPTF</sequence>